<sequence>MKLTRTRLAVCALLALPATALAMPAQYVGPTPWTGAYIGAHAGINQSSASGLNTENSLTAGVSGGYRMALANSTAAPIILGGEVFADLNAQATHNANVSYGSDVIGVDLMAGYPLGEDQALLPYVKVGLGNLQATGDLGGSDIGGRLGIGLKYHVRPRLSVGVQWMTQDANSISNDNFTVGVDYALPMG</sequence>
<dbReference type="Pfam" id="PF13505">
    <property type="entry name" value="OMP_b-brl"/>
    <property type="match status" value="1"/>
</dbReference>
<organism evidence="4 5">
    <name type="scientific">Acidihalobacter aeolianus</name>
    <dbReference type="NCBI Taxonomy" id="2792603"/>
    <lineage>
        <taxon>Bacteria</taxon>
        <taxon>Pseudomonadati</taxon>
        <taxon>Pseudomonadota</taxon>
        <taxon>Gammaproteobacteria</taxon>
        <taxon>Chromatiales</taxon>
        <taxon>Ectothiorhodospiraceae</taxon>
        <taxon>Acidihalobacter</taxon>
    </lineage>
</organism>
<reference evidence="4 5" key="1">
    <citation type="submission" date="2016-09" db="EMBL/GenBank/DDBJ databases">
        <title>Acidihalobacter prosperus V6 (DSM14174).</title>
        <authorList>
            <person name="Khaleque H.N."/>
            <person name="Ramsay J.P."/>
            <person name="Murphy R.J.T."/>
            <person name="Kaksonen A.H."/>
            <person name="Boxall N.J."/>
            <person name="Watkin E.L.J."/>
        </authorList>
    </citation>
    <scope>NUCLEOTIDE SEQUENCE [LARGE SCALE GENOMIC DNA]</scope>
    <source>
        <strain evidence="4 5">V6</strain>
    </source>
</reference>
<name>A0A1D8K833_9GAMM</name>
<dbReference type="RefSeq" id="WP_070072706.1">
    <property type="nucleotide sequence ID" value="NZ_CP017448.1"/>
</dbReference>
<dbReference type="InterPro" id="IPR027385">
    <property type="entry name" value="Beta-barrel_OMP"/>
</dbReference>
<evidence type="ECO:0000313" key="4">
    <source>
        <dbReference type="EMBL" id="AOV17135.1"/>
    </source>
</evidence>
<dbReference type="EMBL" id="CP017448">
    <property type="protein sequence ID" value="AOV17135.1"/>
    <property type="molecule type" value="Genomic_DNA"/>
</dbReference>
<dbReference type="KEGG" id="aaeo:BJI67_08750"/>
<feature type="signal peptide" evidence="2">
    <location>
        <begin position="1"/>
        <end position="22"/>
    </location>
</feature>
<dbReference type="Gene3D" id="2.40.160.20">
    <property type="match status" value="1"/>
</dbReference>
<evidence type="ECO:0000256" key="2">
    <source>
        <dbReference type="SAM" id="SignalP"/>
    </source>
</evidence>
<protein>
    <recommendedName>
        <fullName evidence="3">Outer membrane protein beta-barrel domain-containing protein</fullName>
    </recommendedName>
</protein>
<evidence type="ECO:0000259" key="3">
    <source>
        <dbReference type="Pfam" id="PF13505"/>
    </source>
</evidence>
<feature type="domain" description="Outer membrane protein beta-barrel" evidence="3">
    <location>
        <begin position="11"/>
        <end position="184"/>
    </location>
</feature>
<accession>A0A1D8K833</accession>
<dbReference type="Proteomes" id="UP000095342">
    <property type="component" value="Chromosome"/>
</dbReference>
<evidence type="ECO:0000313" key="5">
    <source>
        <dbReference type="Proteomes" id="UP000095342"/>
    </source>
</evidence>
<dbReference type="AlphaFoldDB" id="A0A1D8K833"/>
<gene>
    <name evidence="4" type="ORF">BJI67_08750</name>
</gene>
<dbReference type="InterPro" id="IPR011250">
    <property type="entry name" value="OMP/PagP_B-barrel"/>
</dbReference>
<evidence type="ECO:0000256" key="1">
    <source>
        <dbReference type="ARBA" id="ARBA00022729"/>
    </source>
</evidence>
<keyword evidence="5" id="KW-1185">Reference proteome</keyword>
<proteinExistence type="predicted"/>
<keyword evidence="1 2" id="KW-0732">Signal</keyword>
<dbReference type="SUPFAM" id="SSF56925">
    <property type="entry name" value="OMPA-like"/>
    <property type="match status" value="1"/>
</dbReference>
<feature type="chain" id="PRO_5009109784" description="Outer membrane protein beta-barrel domain-containing protein" evidence="2">
    <location>
        <begin position="23"/>
        <end position="189"/>
    </location>
</feature>